<feature type="compositionally biased region" description="Low complexity" evidence="8">
    <location>
        <begin position="522"/>
        <end position="536"/>
    </location>
</feature>
<dbReference type="PROSITE" id="PS00108">
    <property type="entry name" value="PROTEIN_KINASE_ST"/>
    <property type="match status" value="1"/>
</dbReference>
<feature type="region of interest" description="Disordered" evidence="8">
    <location>
        <begin position="517"/>
        <end position="536"/>
    </location>
</feature>
<keyword evidence="11" id="KW-1185">Reference proteome</keyword>
<dbReference type="Proteomes" id="UP001595867">
    <property type="component" value="Unassembled WGS sequence"/>
</dbReference>
<evidence type="ECO:0000256" key="7">
    <source>
        <dbReference type="PROSITE-ProRule" id="PRU10141"/>
    </source>
</evidence>
<accession>A0ABV8IKR8</accession>
<proteinExistence type="predicted"/>
<gene>
    <name evidence="10" type="ORF">ACFO0C_06380</name>
</gene>
<feature type="domain" description="Protein kinase" evidence="9">
    <location>
        <begin position="13"/>
        <end position="262"/>
    </location>
</feature>
<keyword evidence="6 7" id="KW-0067">ATP-binding</keyword>
<organism evidence="10 11">
    <name type="scientific">Actinoplanes subglobosus</name>
    <dbReference type="NCBI Taxonomy" id="1547892"/>
    <lineage>
        <taxon>Bacteria</taxon>
        <taxon>Bacillati</taxon>
        <taxon>Actinomycetota</taxon>
        <taxon>Actinomycetes</taxon>
        <taxon>Micromonosporales</taxon>
        <taxon>Micromonosporaceae</taxon>
        <taxon>Actinoplanes</taxon>
    </lineage>
</organism>
<keyword evidence="3" id="KW-0808">Transferase</keyword>
<dbReference type="PANTHER" id="PTHR43289:SF6">
    <property type="entry name" value="SERINE_THREONINE-PROTEIN KINASE NEKL-3"/>
    <property type="match status" value="1"/>
</dbReference>
<feature type="region of interest" description="Disordered" evidence="8">
    <location>
        <begin position="462"/>
        <end position="482"/>
    </location>
</feature>
<evidence type="ECO:0000256" key="4">
    <source>
        <dbReference type="ARBA" id="ARBA00022741"/>
    </source>
</evidence>
<dbReference type="InterPro" id="IPR011009">
    <property type="entry name" value="Kinase-like_dom_sf"/>
</dbReference>
<feature type="binding site" evidence="7">
    <location>
        <position position="42"/>
    </location>
    <ligand>
        <name>ATP</name>
        <dbReference type="ChEBI" id="CHEBI:30616"/>
    </ligand>
</feature>
<dbReference type="Gene3D" id="1.10.510.10">
    <property type="entry name" value="Transferase(Phosphotransferase) domain 1"/>
    <property type="match status" value="1"/>
</dbReference>
<keyword evidence="5 10" id="KW-0418">Kinase</keyword>
<dbReference type="PROSITE" id="PS50011">
    <property type="entry name" value="PROTEIN_KINASE_DOM"/>
    <property type="match status" value="1"/>
</dbReference>
<evidence type="ECO:0000256" key="1">
    <source>
        <dbReference type="ARBA" id="ARBA00012513"/>
    </source>
</evidence>
<dbReference type="Pfam" id="PF00069">
    <property type="entry name" value="Pkinase"/>
    <property type="match status" value="1"/>
</dbReference>
<protein>
    <recommendedName>
        <fullName evidence="1">non-specific serine/threonine protein kinase</fullName>
        <ecNumber evidence="1">2.7.11.1</ecNumber>
    </recommendedName>
</protein>
<dbReference type="Gene3D" id="3.30.200.20">
    <property type="entry name" value="Phosphorylase Kinase, domain 1"/>
    <property type="match status" value="1"/>
</dbReference>
<dbReference type="PROSITE" id="PS00107">
    <property type="entry name" value="PROTEIN_KINASE_ATP"/>
    <property type="match status" value="1"/>
</dbReference>
<evidence type="ECO:0000256" key="2">
    <source>
        <dbReference type="ARBA" id="ARBA00022527"/>
    </source>
</evidence>
<name>A0ABV8IKR8_9ACTN</name>
<keyword evidence="2" id="KW-0723">Serine/threonine-protein kinase</keyword>
<dbReference type="InterPro" id="IPR008271">
    <property type="entry name" value="Ser/Thr_kinase_AS"/>
</dbReference>
<evidence type="ECO:0000256" key="8">
    <source>
        <dbReference type="SAM" id="MobiDB-lite"/>
    </source>
</evidence>
<evidence type="ECO:0000313" key="11">
    <source>
        <dbReference type="Proteomes" id="UP001595867"/>
    </source>
</evidence>
<evidence type="ECO:0000256" key="6">
    <source>
        <dbReference type="ARBA" id="ARBA00022840"/>
    </source>
</evidence>
<dbReference type="SUPFAM" id="SSF56112">
    <property type="entry name" value="Protein kinase-like (PK-like)"/>
    <property type="match status" value="1"/>
</dbReference>
<dbReference type="InterPro" id="IPR000719">
    <property type="entry name" value="Prot_kinase_dom"/>
</dbReference>
<evidence type="ECO:0000313" key="10">
    <source>
        <dbReference type="EMBL" id="MFC4064549.1"/>
    </source>
</evidence>
<dbReference type="InterPro" id="IPR017441">
    <property type="entry name" value="Protein_kinase_ATP_BS"/>
</dbReference>
<evidence type="ECO:0000256" key="3">
    <source>
        <dbReference type="ARBA" id="ARBA00022679"/>
    </source>
</evidence>
<dbReference type="EMBL" id="JBHSBL010000006">
    <property type="protein sequence ID" value="MFC4064549.1"/>
    <property type="molecule type" value="Genomic_DNA"/>
</dbReference>
<dbReference type="EC" id="2.7.11.1" evidence="1"/>
<dbReference type="PANTHER" id="PTHR43289">
    <property type="entry name" value="MITOGEN-ACTIVATED PROTEIN KINASE KINASE KINASE 20-RELATED"/>
    <property type="match status" value="1"/>
</dbReference>
<reference evidence="11" key="1">
    <citation type="journal article" date="2019" name="Int. J. Syst. Evol. Microbiol.">
        <title>The Global Catalogue of Microorganisms (GCM) 10K type strain sequencing project: providing services to taxonomists for standard genome sequencing and annotation.</title>
        <authorList>
            <consortium name="The Broad Institute Genomics Platform"/>
            <consortium name="The Broad Institute Genome Sequencing Center for Infectious Disease"/>
            <person name="Wu L."/>
            <person name="Ma J."/>
        </authorList>
    </citation>
    <scope>NUCLEOTIDE SEQUENCE [LARGE SCALE GENOMIC DNA]</scope>
    <source>
        <strain evidence="11">TBRC 5832</strain>
    </source>
</reference>
<sequence length="696" mass="71810">MSVGSGRVVAGRYRLGRMLGRGGMGAVWQAEDTLLGREVALKEVWGPGRPADPQVRRTLREAQAAARLRHPSIVTVYDVVTDEGAPWIVMELVEGRSLAETIAEHGLLTEGRTAEIGLHVLDALRVAHREGIAHRDVKPANILLEEGRVVLTDFGIAAIDDATALTATGQMVGSPAYLAPERINGQPATAAADLWSLGVTLYTAVTGRSPFQREDTQATLAAILHHRPETPAHAGRLWPVIKGLLDKDPVRRLGADQARELLANVVRATGPSGADTPARRRPRWWPLRQTRPEDTPEGLPGTLVAPSPTLAAPTAHQQSADAPATPGAPDPDPVTVAAPAPDPDSVSTLASGAAPADVPPAATSPDSPAVTTAVAATEAAASATVSVPASVDPLSFASETATVVAAGSSDGAEAAATTEAVGAGEGPEAAAVPVATVDLGSAVDDTTGLVVAEAATLRGPGAAASRGRTVTPLPAHPGAPPVSRRVRTVRVWPVAAVVAGVLLAGGSLRLFWPEDGPGGGEPAAAAPSSGSAVPSAPVSASAVAQPVKPVNPNLDACLVGTWRSVSTQVINHFEGVDKMFTGKGGVVLRIREDGNATEDYSKSASLTATIKGNKYVETLRGLRKSKIQSRNGKLYGSGFSGGPTYRMTRNGKNQSIKVTNPTTSYSLTYICSDTGLTVYGDEDTSTDSYERVSRTP</sequence>
<feature type="region of interest" description="Disordered" evidence="8">
    <location>
        <begin position="267"/>
        <end position="369"/>
    </location>
</feature>
<dbReference type="RefSeq" id="WP_378065598.1">
    <property type="nucleotide sequence ID" value="NZ_JBHSBL010000006.1"/>
</dbReference>
<evidence type="ECO:0000256" key="5">
    <source>
        <dbReference type="ARBA" id="ARBA00022777"/>
    </source>
</evidence>
<dbReference type="GO" id="GO:0016301">
    <property type="term" value="F:kinase activity"/>
    <property type="evidence" value="ECO:0007669"/>
    <property type="project" value="UniProtKB-KW"/>
</dbReference>
<dbReference type="CDD" id="cd14014">
    <property type="entry name" value="STKc_PknB_like"/>
    <property type="match status" value="1"/>
</dbReference>
<keyword evidence="4 7" id="KW-0547">Nucleotide-binding</keyword>
<dbReference type="SMART" id="SM00220">
    <property type="entry name" value="S_TKc"/>
    <property type="match status" value="1"/>
</dbReference>
<comment type="caution">
    <text evidence="10">The sequence shown here is derived from an EMBL/GenBank/DDBJ whole genome shotgun (WGS) entry which is preliminary data.</text>
</comment>
<feature type="compositionally biased region" description="Low complexity" evidence="8">
    <location>
        <begin position="333"/>
        <end position="348"/>
    </location>
</feature>
<evidence type="ECO:0000259" key="9">
    <source>
        <dbReference type="PROSITE" id="PS50011"/>
    </source>
</evidence>